<protein>
    <recommendedName>
        <fullName evidence="5">DUF1499 domain-containing protein</fullName>
    </recommendedName>
</protein>
<dbReference type="PANTHER" id="PTHR34801">
    <property type="entry name" value="EXPRESSED PROTEIN"/>
    <property type="match status" value="1"/>
</dbReference>
<proteinExistence type="predicted"/>
<sequence length="341" mass="38521">MQCLRWRLRCSKRASITRSGTETLDVSTGNVSTQRILNSVIGTTGILFGIPGRFFWKGRHGSPSGSRQTLRRRCSGVRLRRQRFRTGEHGRRLHVRPLKSKVNAVSELSASANSKNQPLMAPHPGVDSLPRTSDRVLRSVQRKSRERRFLLYILGLSAVTLLGLLFWPPESRGAEQSENSWGPRRYGLAVRAPRPSTVGHGTVSRCRPNAQNCVSSRDMPNTSCFEPPWRYPSTMGALQALQRVYEAVQRYPGPETSKIITYKPGKYLYAEFQTRFWGFVDDVECLVDDATHVIHFRSASRIGRSDMGTNRARMRKLFDMLAQEGFTEAAQVVTNAHSKRS</sequence>
<dbReference type="Proteomes" id="UP000007014">
    <property type="component" value="Chromosome 19"/>
</dbReference>
<reference evidence="3 4" key="1">
    <citation type="journal article" date="2004" name="Nature">
        <title>Genome sequence of the ultrasmall unicellular red alga Cyanidioschyzon merolae 10D.</title>
        <authorList>
            <person name="Matsuzaki M."/>
            <person name="Misumi O."/>
            <person name="Shin-i T."/>
            <person name="Maruyama S."/>
            <person name="Takahara M."/>
            <person name="Miyagishima S."/>
            <person name="Mori T."/>
            <person name="Nishida K."/>
            <person name="Yagisawa F."/>
            <person name="Nishida K."/>
            <person name="Yoshida Y."/>
            <person name="Nishimura Y."/>
            <person name="Nakao S."/>
            <person name="Kobayashi T."/>
            <person name="Momoyama Y."/>
            <person name="Higashiyama T."/>
            <person name="Minoda A."/>
            <person name="Sano M."/>
            <person name="Nomoto H."/>
            <person name="Oishi K."/>
            <person name="Hayashi H."/>
            <person name="Ohta F."/>
            <person name="Nishizaka S."/>
            <person name="Haga S."/>
            <person name="Miura S."/>
            <person name="Morishita T."/>
            <person name="Kabeya Y."/>
            <person name="Terasawa K."/>
            <person name="Suzuki Y."/>
            <person name="Ishii Y."/>
            <person name="Asakawa S."/>
            <person name="Takano H."/>
            <person name="Ohta N."/>
            <person name="Kuroiwa H."/>
            <person name="Tanaka K."/>
            <person name="Shimizu N."/>
            <person name="Sugano S."/>
            <person name="Sato N."/>
            <person name="Nozaki H."/>
            <person name="Ogasawara N."/>
            <person name="Kohara Y."/>
            <person name="Kuroiwa T."/>
        </authorList>
    </citation>
    <scope>NUCLEOTIDE SEQUENCE [LARGE SCALE GENOMIC DNA]</scope>
    <source>
        <strain evidence="3 4">10D</strain>
    </source>
</reference>
<dbReference type="Gramene" id="CMS204CT">
    <property type="protein sequence ID" value="CMS204CT"/>
    <property type="gene ID" value="CMS204C"/>
</dbReference>
<evidence type="ECO:0000256" key="2">
    <source>
        <dbReference type="SAM" id="Phobius"/>
    </source>
</evidence>
<name>M1VLY4_CYAM1</name>
<reference evidence="3 4" key="2">
    <citation type="journal article" date="2007" name="BMC Biol.">
        <title>A 100%-complete sequence reveals unusually simple genomic features in the hot-spring red alga Cyanidioschyzon merolae.</title>
        <authorList>
            <person name="Nozaki H."/>
            <person name="Takano H."/>
            <person name="Misumi O."/>
            <person name="Terasawa K."/>
            <person name="Matsuzaki M."/>
            <person name="Maruyama S."/>
            <person name="Nishida K."/>
            <person name="Yagisawa F."/>
            <person name="Yoshida Y."/>
            <person name="Fujiwara T."/>
            <person name="Takio S."/>
            <person name="Tamura K."/>
            <person name="Chung S.J."/>
            <person name="Nakamura S."/>
            <person name="Kuroiwa H."/>
            <person name="Tanaka K."/>
            <person name="Sato N."/>
            <person name="Kuroiwa T."/>
        </authorList>
    </citation>
    <scope>NUCLEOTIDE SEQUENCE [LARGE SCALE GENOMIC DNA]</scope>
    <source>
        <strain evidence="3 4">10D</strain>
    </source>
</reference>
<evidence type="ECO:0008006" key="5">
    <source>
        <dbReference type="Google" id="ProtNLM"/>
    </source>
</evidence>
<accession>M1VLY4</accession>
<dbReference type="OrthoDB" id="41501at2759"/>
<keyword evidence="2" id="KW-1133">Transmembrane helix</keyword>
<dbReference type="KEGG" id="cme:CYME_CMS204C"/>
<dbReference type="AlphaFoldDB" id="M1VLY4"/>
<gene>
    <name evidence="3" type="ORF">CYME_CMS204C</name>
</gene>
<dbReference type="PANTHER" id="PTHR34801:SF6">
    <property type="entry name" value="SLL1620 PROTEIN"/>
    <property type="match status" value="1"/>
</dbReference>
<keyword evidence="2" id="KW-0812">Transmembrane</keyword>
<feature type="region of interest" description="Disordered" evidence="1">
    <location>
        <begin position="110"/>
        <end position="131"/>
    </location>
</feature>
<keyword evidence="4" id="KW-1185">Reference proteome</keyword>
<organism evidence="3 4">
    <name type="scientific">Cyanidioschyzon merolae (strain NIES-3377 / 10D)</name>
    <name type="common">Unicellular red alga</name>
    <dbReference type="NCBI Taxonomy" id="280699"/>
    <lineage>
        <taxon>Eukaryota</taxon>
        <taxon>Rhodophyta</taxon>
        <taxon>Bangiophyceae</taxon>
        <taxon>Cyanidiales</taxon>
        <taxon>Cyanidiaceae</taxon>
        <taxon>Cyanidioschyzon</taxon>
    </lineage>
</organism>
<dbReference type="EMBL" id="AP006501">
    <property type="protein sequence ID" value="BAM82818.1"/>
    <property type="molecule type" value="Genomic_DNA"/>
</dbReference>
<dbReference type="Pfam" id="PF07386">
    <property type="entry name" value="DUF1499"/>
    <property type="match status" value="1"/>
</dbReference>
<dbReference type="GeneID" id="16997219"/>
<dbReference type="InterPro" id="IPR010865">
    <property type="entry name" value="DUF1499"/>
</dbReference>
<evidence type="ECO:0000313" key="3">
    <source>
        <dbReference type="EMBL" id="BAM82818.1"/>
    </source>
</evidence>
<keyword evidence="2" id="KW-0472">Membrane</keyword>
<dbReference type="HOGENOM" id="CLU_814718_0_0_1"/>
<evidence type="ECO:0000313" key="4">
    <source>
        <dbReference type="Proteomes" id="UP000007014"/>
    </source>
</evidence>
<feature type="transmembrane region" description="Helical" evidence="2">
    <location>
        <begin position="149"/>
        <end position="167"/>
    </location>
</feature>
<evidence type="ECO:0000256" key="1">
    <source>
        <dbReference type="SAM" id="MobiDB-lite"/>
    </source>
</evidence>
<dbReference type="RefSeq" id="XP_005538854.1">
    <property type="nucleotide sequence ID" value="XM_005538797.1"/>
</dbReference>